<dbReference type="AlphaFoldDB" id="A0A8J2WJR4"/>
<evidence type="ECO:0000313" key="3">
    <source>
        <dbReference type="Proteomes" id="UP000789390"/>
    </source>
</evidence>
<organism evidence="2 3">
    <name type="scientific">Daphnia galeata</name>
    <dbReference type="NCBI Taxonomy" id="27404"/>
    <lineage>
        <taxon>Eukaryota</taxon>
        <taxon>Metazoa</taxon>
        <taxon>Ecdysozoa</taxon>
        <taxon>Arthropoda</taxon>
        <taxon>Crustacea</taxon>
        <taxon>Branchiopoda</taxon>
        <taxon>Diplostraca</taxon>
        <taxon>Cladocera</taxon>
        <taxon>Anomopoda</taxon>
        <taxon>Daphniidae</taxon>
        <taxon>Daphnia</taxon>
    </lineage>
</organism>
<dbReference type="Gene3D" id="2.60.120.590">
    <property type="entry name" value="Alpha-ketoglutarate-dependent dioxygenase AlkB-like"/>
    <property type="match status" value="1"/>
</dbReference>
<keyword evidence="3" id="KW-1185">Reference proteome</keyword>
<dbReference type="GO" id="GO:0006974">
    <property type="term" value="P:DNA damage response"/>
    <property type="evidence" value="ECO:0007669"/>
    <property type="project" value="InterPro"/>
</dbReference>
<comment type="cofactor">
    <cofactor evidence="1">
        <name>Fe(2+)</name>
        <dbReference type="ChEBI" id="CHEBI:29033"/>
    </cofactor>
</comment>
<evidence type="ECO:0008006" key="4">
    <source>
        <dbReference type="Google" id="ProtNLM"/>
    </source>
</evidence>
<dbReference type="OrthoDB" id="28127at2759"/>
<dbReference type="InterPro" id="IPR032870">
    <property type="entry name" value="ALKBH7-like"/>
</dbReference>
<dbReference type="GO" id="GO:0005759">
    <property type="term" value="C:mitochondrial matrix"/>
    <property type="evidence" value="ECO:0007669"/>
    <property type="project" value="TreeGrafter"/>
</dbReference>
<protein>
    <recommendedName>
        <fullName evidence="4">Alpha-ketoglutarate-dependent dioxygenase AlkB-like domain-containing protein</fullName>
    </recommendedName>
</protein>
<comment type="caution">
    <text evidence="2">The sequence shown here is derived from an EMBL/GenBank/DDBJ whole genome shotgun (WGS) entry which is preliminary data.</text>
</comment>
<proteinExistence type="predicted"/>
<name>A0A8J2WJR4_9CRUS</name>
<reference evidence="2" key="1">
    <citation type="submission" date="2021-11" db="EMBL/GenBank/DDBJ databases">
        <authorList>
            <person name="Schell T."/>
        </authorList>
    </citation>
    <scope>NUCLEOTIDE SEQUENCE</scope>
    <source>
        <strain evidence="2">M5</strain>
    </source>
</reference>
<accession>A0A8J2WJR4</accession>
<evidence type="ECO:0000256" key="1">
    <source>
        <dbReference type="ARBA" id="ARBA00001954"/>
    </source>
</evidence>
<dbReference type="EMBL" id="CAKKLH010000158">
    <property type="protein sequence ID" value="CAH0104920.1"/>
    <property type="molecule type" value="Genomic_DNA"/>
</dbReference>
<dbReference type="PANTHER" id="PTHR21052:SF0">
    <property type="entry name" value="ALPHA-KETOGLUTARATE-DEPENDENT DIOXYGENASE ALKB HOMOLOG 7, MITOCHONDRIAL"/>
    <property type="match status" value="1"/>
</dbReference>
<dbReference type="GO" id="GO:0006631">
    <property type="term" value="P:fatty acid metabolic process"/>
    <property type="evidence" value="ECO:0007669"/>
    <property type="project" value="TreeGrafter"/>
</dbReference>
<gene>
    <name evidence="2" type="ORF">DGAL_LOCUS7849</name>
</gene>
<dbReference type="InterPro" id="IPR037151">
    <property type="entry name" value="AlkB-like_sf"/>
</dbReference>
<sequence>MQLLEELELKFKRSRYQYDHWDDAIHGYKETMKPTWNTVNDCVLNRLRNFSFSTTTMQHVHVLDLAENGHIKPHLDIIKFCGNTISGISLLTDSVMRLIHIEPPHTYISSSRHCYREDHCGRSASLPTSDPSRKEPVTCLSNAQLLYHSGLLHRPSRFNKRYIGSTSLASSTPIVSQSNDPLKRPFPIVEHQMQDDLIGPLNDTPKKHLELAVMPPVGSTHMDDSDCFNIVLFQDVNHFSENLDDEEADVTSSSNEVPSLQSLAVGFSPDETILLNEELRKHVQLLTHSQGKE</sequence>
<dbReference type="PANTHER" id="PTHR21052">
    <property type="entry name" value="SPERMATOGENESIS ASSOCIATED 11-RELATED"/>
    <property type="match status" value="1"/>
</dbReference>
<evidence type="ECO:0000313" key="2">
    <source>
        <dbReference type="EMBL" id="CAH0104920.1"/>
    </source>
</evidence>
<dbReference type="Proteomes" id="UP000789390">
    <property type="component" value="Unassembled WGS sequence"/>
</dbReference>